<dbReference type="Proteomes" id="UP000176626">
    <property type="component" value="Unassembled WGS sequence"/>
</dbReference>
<dbReference type="InterPro" id="IPR008910">
    <property type="entry name" value="MSC_TM_helix"/>
</dbReference>
<evidence type="ECO:0000256" key="1">
    <source>
        <dbReference type="SAM" id="Phobius"/>
    </source>
</evidence>
<dbReference type="Pfam" id="PF05552">
    <property type="entry name" value="MS_channel_1st_1"/>
    <property type="match status" value="2"/>
</dbReference>
<keyword evidence="1" id="KW-0812">Transmembrane</keyword>
<reference evidence="2 3" key="1">
    <citation type="journal article" date="2016" name="Nat. Commun.">
        <title>Thousands of microbial genomes shed light on interconnected biogeochemical processes in an aquifer system.</title>
        <authorList>
            <person name="Anantharaman K."/>
            <person name="Brown C.T."/>
            <person name="Hug L.A."/>
            <person name="Sharon I."/>
            <person name="Castelle C.J."/>
            <person name="Probst A.J."/>
            <person name="Thomas B.C."/>
            <person name="Singh A."/>
            <person name="Wilkins M.J."/>
            <person name="Karaoz U."/>
            <person name="Brodie E.L."/>
            <person name="Williams K.H."/>
            <person name="Hubbard S.S."/>
            <person name="Banfield J.F."/>
        </authorList>
    </citation>
    <scope>NUCLEOTIDE SEQUENCE [LARGE SCALE GENOMIC DNA]</scope>
</reference>
<feature type="transmembrane region" description="Helical" evidence="1">
    <location>
        <begin position="182"/>
        <end position="207"/>
    </location>
</feature>
<dbReference type="Gene3D" id="1.10.287.1260">
    <property type="match status" value="1"/>
</dbReference>
<evidence type="ECO:0000313" key="2">
    <source>
        <dbReference type="EMBL" id="OGY68418.1"/>
    </source>
</evidence>
<protein>
    <recommendedName>
        <fullName evidence="4">Small-conductance mechanosensitive ion channel</fullName>
    </recommendedName>
</protein>
<feature type="transmembrane region" description="Helical" evidence="1">
    <location>
        <begin position="24"/>
        <end position="45"/>
    </location>
</feature>
<feature type="transmembrane region" description="Helical" evidence="1">
    <location>
        <begin position="156"/>
        <end position="176"/>
    </location>
</feature>
<sequence length="229" mass="24902">MVVENWLNVVRASIQQVWITVMNFLPSLLGALLVFIIGLIVSSVLDRLVERLVHYLKLDALLRRLGVEAFVHRANMKLDAGVFLGRVVYWFFILVFTLAASEILGFAALSAFLGTVLMYIPQVLVAILILLVTLIVANFLRGLVRASVMSANIGHAKALGTVTWWTVVIFGLSIALDQVGVAMGIINTLITGVIAMLALAGGLAFGLGGREHASRWLSKLEGEMTHHQG</sequence>
<name>A0A1G1ZUL8_9BACT</name>
<dbReference type="AlphaFoldDB" id="A0A1G1ZUL8"/>
<gene>
    <name evidence="2" type="ORF">A2214_00695</name>
</gene>
<keyword evidence="1" id="KW-0472">Membrane</keyword>
<feature type="transmembrane region" description="Helical" evidence="1">
    <location>
        <begin position="119"/>
        <end position="144"/>
    </location>
</feature>
<evidence type="ECO:0008006" key="4">
    <source>
        <dbReference type="Google" id="ProtNLM"/>
    </source>
</evidence>
<comment type="caution">
    <text evidence="2">The sequence shown here is derived from an EMBL/GenBank/DDBJ whole genome shotgun (WGS) entry which is preliminary data.</text>
</comment>
<keyword evidence="1" id="KW-1133">Transmembrane helix</keyword>
<dbReference type="EMBL" id="MHJN01000023">
    <property type="protein sequence ID" value="OGY68418.1"/>
    <property type="molecule type" value="Genomic_DNA"/>
</dbReference>
<proteinExistence type="predicted"/>
<evidence type="ECO:0000313" key="3">
    <source>
        <dbReference type="Proteomes" id="UP000176626"/>
    </source>
</evidence>
<organism evidence="2 3">
    <name type="scientific">Candidatus Harrisonbacteria bacterium RIFOXYA1_FULL_48_8</name>
    <dbReference type="NCBI Taxonomy" id="1798411"/>
    <lineage>
        <taxon>Bacteria</taxon>
        <taxon>Candidatus Harrisoniibacteriota</taxon>
    </lineage>
</organism>
<feature type="transmembrane region" description="Helical" evidence="1">
    <location>
        <begin position="87"/>
        <end position="113"/>
    </location>
</feature>
<accession>A0A1G1ZUL8</accession>